<dbReference type="Gene3D" id="1.20.1250.20">
    <property type="entry name" value="MFS general substrate transporter like domains"/>
    <property type="match status" value="1"/>
</dbReference>
<dbReference type="GO" id="GO:0016020">
    <property type="term" value="C:membrane"/>
    <property type="evidence" value="ECO:0007669"/>
    <property type="project" value="UniProtKB-SubCell"/>
</dbReference>
<accession>A0A423UAJ9</accession>
<protein>
    <submittedName>
        <fullName evidence="8">Organic cation transporter protein</fullName>
    </submittedName>
</protein>
<gene>
    <name evidence="8" type="ORF">C7M84_007829</name>
</gene>
<comment type="caution">
    <text evidence="8">The sequence shown here is derived from an EMBL/GenBank/DDBJ whole genome shotgun (WGS) entry which is preliminary data.</text>
</comment>
<feature type="transmembrane region" description="Helical" evidence="6">
    <location>
        <begin position="23"/>
        <end position="46"/>
    </location>
</feature>
<organism evidence="8 9">
    <name type="scientific">Penaeus vannamei</name>
    <name type="common">Whiteleg shrimp</name>
    <name type="synonym">Litopenaeus vannamei</name>
    <dbReference type="NCBI Taxonomy" id="6689"/>
    <lineage>
        <taxon>Eukaryota</taxon>
        <taxon>Metazoa</taxon>
        <taxon>Ecdysozoa</taxon>
        <taxon>Arthropoda</taxon>
        <taxon>Crustacea</taxon>
        <taxon>Multicrustacea</taxon>
        <taxon>Malacostraca</taxon>
        <taxon>Eumalacostraca</taxon>
        <taxon>Eucarida</taxon>
        <taxon>Decapoda</taxon>
        <taxon>Dendrobranchiata</taxon>
        <taxon>Penaeoidea</taxon>
        <taxon>Penaeidae</taxon>
        <taxon>Penaeus</taxon>
    </lineage>
</organism>
<dbReference type="PROSITE" id="PS50850">
    <property type="entry name" value="MFS"/>
    <property type="match status" value="1"/>
</dbReference>
<dbReference type="SUPFAM" id="SSF103473">
    <property type="entry name" value="MFS general substrate transporter"/>
    <property type="match status" value="1"/>
</dbReference>
<feature type="transmembrane region" description="Helical" evidence="6">
    <location>
        <begin position="290"/>
        <end position="312"/>
    </location>
</feature>
<evidence type="ECO:0000256" key="6">
    <source>
        <dbReference type="SAM" id="Phobius"/>
    </source>
</evidence>
<name>A0A423UAJ9_PENVA</name>
<dbReference type="GO" id="GO:0022857">
    <property type="term" value="F:transmembrane transporter activity"/>
    <property type="evidence" value="ECO:0007669"/>
    <property type="project" value="InterPro"/>
</dbReference>
<dbReference type="PROSITE" id="PS00216">
    <property type="entry name" value="SUGAR_TRANSPORT_1"/>
    <property type="match status" value="1"/>
</dbReference>
<evidence type="ECO:0000256" key="2">
    <source>
        <dbReference type="ARBA" id="ARBA00022692"/>
    </source>
</evidence>
<dbReference type="InterPro" id="IPR005828">
    <property type="entry name" value="MFS_sugar_transport-like"/>
</dbReference>
<dbReference type="InterPro" id="IPR005829">
    <property type="entry name" value="Sugar_transporter_CS"/>
</dbReference>
<feature type="transmembrane region" description="Helical" evidence="6">
    <location>
        <begin position="86"/>
        <end position="105"/>
    </location>
</feature>
<dbReference type="OrthoDB" id="2261376at2759"/>
<feature type="transmembrane region" description="Helical" evidence="6">
    <location>
        <begin position="324"/>
        <end position="345"/>
    </location>
</feature>
<dbReference type="PANTHER" id="PTHR24064">
    <property type="entry name" value="SOLUTE CARRIER FAMILY 22 MEMBER"/>
    <property type="match status" value="1"/>
</dbReference>
<dbReference type="InterPro" id="IPR020846">
    <property type="entry name" value="MFS_dom"/>
</dbReference>
<comment type="subcellular location">
    <subcellularLocation>
        <location evidence="1">Membrane</location>
        <topology evidence="1">Multi-pass membrane protein</topology>
    </subcellularLocation>
</comment>
<reference evidence="8 9" key="2">
    <citation type="submission" date="2019-01" db="EMBL/GenBank/DDBJ databases">
        <title>The decoding of complex shrimp genome reveals the adaptation for benthos swimmer, frequently molting mechanism and breeding impact on genome.</title>
        <authorList>
            <person name="Sun Y."/>
            <person name="Gao Y."/>
            <person name="Yu Y."/>
        </authorList>
    </citation>
    <scope>NUCLEOTIDE SEQUENCE [LARGE SCALE GENOMIC DNA]</scope>
    <source>
        <tissue evidence="8">Muscle</tissue>
    </source>
</reference>
<dbReference type="AlphaFoldDB" id="A0A423UAJ9"/>
<feature type="transmembrane region" description="Helical" evidence="6">
    <location>
        <begin position="207"/>
        <end position="225"/>
    </location>
</feature>
<evidence type="ECO:0000256" key="4">
    <source>
        <dbReference type="ARBA" id="ARBA00023136"/>
    </source>
</evidence>
<reference evidence="8 9" key="1">
    <citation type="submission" date="2018-04" db="EMBL/GenBank/DDBJ databases">
        <authorList>
            <person name="Zhang X."/>
            <person name="Yuan J."/>
            <person name="Li F."/>
            <person name="Xiang J."/>
        </authorList>
    </citation>
    <scope>NUCLEOTIDE SEQUENCE [LARGE SCALE GENOMIC DNA]</scope>
    <source>
        <tissue evidence="8">Muscle</tissue>
    </source>
</reference>
<keyword evidence="4 6" id="KW-0472">Membrane</keyword>
<evidence type="ECO:0000256" key="1">
    <source>
        <dbReference type="ARBA" id="ARBA00004141"/>
    </source>
</evidence>
<feature type="transmembrane region" description="Helical" evidence="6">
    <location>
        <begin position="351"/>
        <end position="372"/>
    </location>
</feature>
<evidence type="ECO:0000259" key="7">
    <source>
        <dbReference type="PROSITE" id="PS50850"/>
    </source>
</evidence>
<evidence type="ECO:0000313" key="9">
    <source>
        <dbReference type="Proteomes" id="UP000283509"/>
    </source>
</evidence>
<feature type="domain" description="Major facilitator superfamily (MFS) profile" evidence="7">
    <location>
        <begin position="1"/>
        <end position="379"/>
    </location>
</feature>
<keyword evidence="9" id="KW-1185">Reference proteome</keyword>
<feature type="region of interest" description="Disordered" evidence="5">
    <location>
        <begin position="176"/>
        <end position="197"/>
    </location>
</feature>
<feature type="compositionally biased region" description="Acidic residues" evidence="5">
    <location>
        <begin position="180"/>
        <end position="194"/>
    </location>
</feature>
<feature type="transmembrane region" description="Helical" evidence="6">
    <location>
        <begin position="237"/>
        <end position="258"/>
    </location>
</feature>
<keyword evidence="3 6" id="KW-1133">Transmembrane helix</keyword>
<dbReference type="InterPro" id="IPR036259">
    <property type="entry name" value="MFS_trans_sf"/>
</dbReference>
<evidence type="ECO:0000256" key="5">
    <source>
        <dbReference type="SAM" id="MobiDB-lite"/>
    </source>
</evidence>
<feature type="transmembrane region" description="Helical" evidence="6">
    <location>
        <begin position="265"/>
        <end position="284"/>
    </location>
</feature>
<dbReference type="Pfam" id="PF00083">
    <property type="entry name" value="Sugar_tr"/>
    <property type="match status" value="2"/>
</dbReference>
<proteinExistence type="predicted"/>
<dbReference type="Proteomes" id="UP000283509">
    <property type="component" value="Unassembled WGS sequence"/>
</dbReference>
<keyword evidence="2 6" id="KW-0812">Transmembrane</keyword>
<dbReference type="EMBL" id="QCYY01000200">
    <property type="protein sequence ID" value="ROT85732.1"/>
    <property type="molecule type" value="Genomic_DNA"/>
</dbReference>
<evidence type="ECO:0000256" key="3">
    <source>
        <dbReference type="ARBA" id="ARBA00022989"/>
    </source>
</evidence>
<sequence>MLSLGTVVFSVSGNILCWLPNIHAILVVRFVMGIMHPTSVFAGYTLSMETCDPRHRSLVGILVFLPWSLSIISLGGFGYALRDWRWFVFTVSLPMLVFLPALWFMDESPRWLIVRGRHEAALRVLQRASRWNGAKLLPEEDLLALIGDVQREVPSVTLEVECRMICPSPWQPGFKHEDNAADEGGGDTSLDEEGAQGKELTRRMRDITLSLYFNFLMLGMVYFGLSLGGDKFGVDPFIYMVLSGVMEIPGGTVLIPIVEKLGRRLTSGVGFFITAGALLVLGVTPSGINWLVTTMAMIGKLAISAAFQVVFLHATELFPTEVRVRGLGTCIMMGHVGSMTAPFLVEGLGSIGTWLPLVVFGGASLLAGIVNLRLPETRGEPLQDTVAGLEAIGNTRKQKIPSAAKQEGREESMPLH</sequence>
<feature type="transmembrane region" description="Helical" evidence="6">
    <location>
        <begin position="58"/>
        <end position="80"/>
    </location>
</feature>
<evidence type="ECO:0000313" key="8">
    <source>
        <dbReference type="EMBL" id="ROT85732.1"/>
    </source>
</evidence>